<feature type="transmembrane region" description="Helical" evidence="1">
    <location>
        <begin position="35"/>
        <end position="62"/>
    </location>
</feature>
<keyword evidence="1" id="KW-0812">Transmembrane</keyword>
<keyword evidence="3" id="KW-1185">Reference proteome</keyword>
<dbReference type="EMBL" id="FPAS01000005">
    <property type="protein sequence ID" value="SFT85328.1"/>
    <property type="molecule type" value="Genomic_DNA"/>
</dbReference>
<evidence type="ECO:0000313" key="2">
    <source>
        <dbReference type="EMBL" id="SFT85328.1"/>
    </source>
</evidence>
<dbReference type="RefSeq" id="WP_090251568.1">
    <property type="nucleotide sequence ID" value="NZ_FPAS01000005.1"/>
</dbReference>
<dbReference type="Proteomes" id="UP000236454">
    <property type="component" value="Unassembled WGS sequence"/>
</dbReference>
<organism evidence="2 3">
    <name type="scientific">Lishizhenia tianjinensis</name>
    <dbReference type="NCBI Taxonomy" id="477690"/>
    <lineage>
        <taxon>Bacteria</taxon>
        <taxon>Pseudomonadati</taxon>
        <taxon>Bacteroidota</taxon>
        <taxon>Flavobacteriia</taxon>
        <taxon>Flavobacteriales</taxon>
        <taxon>Crocinitomicaceae</taxon>
        <taxon>Lishizhenia</taxon>
    </lineage>
</organism>
<keyword evidence="1" id="KW-0472">Membrane</keyword>
<evidence type="ECO:0000256" key="1">
    <source>
        <dbReference type="SAM" id="Phobius"/>
    </source>
</evidence>
<feature type="transmembrane region" description="Helical" evidence="1">
    <location>
        <begin position="12"/>
        <end position="29"/>
    </location>
</feature>
<keyword evidence="1" id="KW-1133">Transmembrane helix</keyword>
<sequence>MKKQNLKARHFLLAYLACLVSSIFLAIPINGSLEAIGMGLIAAVVALITSLPFIIIFLALMYYRLQKENSKMGLHLFTFVIHTAGAFLTILAFYIFGSSASEFSRISLLIVGYYVLDSIYFHALIQVRFKAAYDVEIDTLDSFGESKEIEF</sequence>
<name>A0A1I7BDU7_9FLAO</name>
<accession>A0A1I7BDU7</accession>
<gene>
    <name evidence="2" type="ORF">SAMN05216474_2711</name>
</gene>
<feature type="transmembrane region" description="Helical" evidence="1">
    <location>
        <begin position="74"/>
        <end position="97"/>
    </location>
</feature>
<proteinExistence type="predicted"/>
<dbReference type="STRING" id="477690.SAMN05216474_2711"/>
<evidence type="ECO:0000313" key="3">
    <source>
        <dbReference type="Proteomes" id="UP000236454"/>
    </source>
</evidence>
<feature type="transmembrane region" description="Helical" evidence="1">
    <location>
        <begin position="103"/>
        <end position="121"/>
    </location>
</feature>
<dbReference type="AlphaFoldDB" id="A0A1I7BDU7"/>
<protein>
    <submittedName>
        <fullName evidence="2">Uncharacterized protein</fullName>
    </submittedName>
</protein>
<reference evidence="2 3" key="1">
    <citation type="submission" date="2016-10" db="EMBL/GenBank/DDBJ databases">
        <authorList>
            <person name="de Groot N.N."/>
        </authorList>
    </citation>
    <scope>NUCLEOTIDE SEQUENCE [LARGE SCALE GENOMIC DNA]</scope>
    <source>
        <strain evidence="2 3">CGMCC 1.7005</strain>
    </source>
</reference>